<dbReference type="EMBL" id="OX459119">
    <property type="protein sequence ID" value="CAI9094670.1"/>
    <property type="molecule type" value="Genomic_DNA"/>
</dbReference>
<sequence length="106" mass="12086">MDERLIRVGVLEERKTKEEALSIGDSVLGSTSGPEHSDFQVLEEKNDGIRELEFKLQNAPKLSLNVINSFFTNQDNYTVTASSRVCFEEIYNLSSMFMKIYMIINA</sequence>
<name>A0AAV1CGX2_OLDCO</name>
<dbReference type="AlphaFoldDB" id="A0AAV1CGX2"/>
<reference evidence="1" key="1">
    <citation type="submission" date="2023-03" db="EMBL/GenBank/DDBJ databases">
        <authorList>
            <person name="Julca I."/>
        </authorList>
    </citation>
    <scope>NUCLEOTIDE SEQUENCE</scope>
</reference>
<organism evidence="1 2">
    <name type="scientific">Oldenlandia corymbosa var. corymbosa</name>
    <dbReference type="NCBI Taxonomy" id="529605"/>
    <lineage>
        <taxon>Eukaryota</taxon>
        <taxon>Viridiplantae</taxon>
        <taxon>Streptophyta</taxon>
        <taxon>Embryophyta</taxon>
        <taxon>Tracheophyta</taxon>
        <taxon>Spermatophyta</taxon>
        <taxon>Magnoliopsida</taxon>
        <taxon>eudicotyledons</taxon>
        <taxon>Gunneridae</taxon>
        <taxon>Pentapetalae</taxon>
        <taxon>asterids</taxon>
        <taxon>lamiids</taxon>
        <taxon>Gentianales</taxon>
        <taxon>Rubiaceae</taxon>
        <taxon>Rubioideae</taxon>
        <taxon>Spermacoceae</taxon>
        <taxon>Hedyotis-Oldenlandia complex</taxon>
        <taxon>Oldenlandia</taxon>
    </lineage>
</organism>
<gene>
    <name evidence="1" type="ORF">OLC1_LOCUS5783</name>
</gene>
<protein>
    <submittedName>
        <fullName evidence="1">OLC1v1030448C1</fullName>
    </submittedName>
</protein>
<keyword evidence="2" id="KW-1185">Reference proteome</keyword>
<evidence type="ECO:0000313" key="2">
    <source>
        <dbReference type="Proteomes" id="UP001161247"/>
    </source>
</evidence>
<evidence type="ECO:0000313" key="1">
    <source>
        <dbReference type="EMBL" id="CAI9094670.1"/>
    </source>
</evidence>
<proteinExistence type="predicted"/>
<accession>A0AAV1CGX2</accession>
<dbReference type="Proteomes" id="UP001161247">
    <property type="component" value="Chromosome 2"/>
</dbReference>